<dbReference type="InterPro" id="IPR001173">
    <property type="entry name" value="Glyco_trans_2-like"/>
</dbReference>
<dbReference type="SUPFAM" id="SSF53448">
    <property type="entry name" value="Nucleotide-diphospho-sugar transferases"/>
    <property type="match status" value="1"/>
</dbReference>
<dbReference type="PANTHER" id="PTHR22916">
    <property type="entry name" value="GLYCOSYLTRANSFERASE"/>
    <property type="match status" value="1"/>
</dbReference>
<dbReference type="CDD" id="cd00761">
    <property type="entry name" value="Glyco_tranf_GTA_type"/>
    <property type="match status" value="1"/>
</dbReference>
<feature type="non-terminal residue" evidence="2">
    <location>
        <position position="154"/>
    </location>
</feature>
<dbReference type="GO" id="GO:0016758">
    <property type="term" value="F:hexosyltransferase activity"/>
    <property type="evidence" value="ECO:0007669"/>
    <property type="project" value="UniProtKB-ARBA"/>
</dbReference>
<organism evidence="2">
    <name type="scientific">marine sediment metagenome</name>
    <dbReference type="NCBI Taxonomy" id="412755"/>
    <lineage>
        <taxon>unclassified sequences</taxon>
        <taxon>metagenomes</taxon>
        <taxon>ecological metagenomes</taxon>
    </lineage>
</organism>
<dbReference type="Pfam" id="PF00535">
    <property type="entry name" value="Glycos_transf_2"/>
    <property type="match status" value="1"/>
</dbReference>
<evidence type="ECO:0000313" key="2">
    <source>
        <dbReference type="EMBL" id="GAG99455.1"/>
    </source>
</evidence>
<feature type="domain" description="Glycosyltransferase 2-like" evidence="1">
    <location>
        <begin position="14"/>
        <end position="118"/>
    </location>
</feature>
<accession>X1BWT3</accession>
<dbReference type="Gene3D" id="3.90.550.10">
    <property type="entry name" value="Spore Coat Polysaccharide Biosynthesis Protein SpsA, Chain A"/>
    <property type="match status" value="1"/>
</dbReference>
<sequence length="154" mass="17641">MARGSERKAGPIVSVLIPTYNRRRYLPVALSSVVHQDYSNIEIFVIRDGGEDVCDVVNSFNDPRIIFINREENRGLPFTLNEALVRAQGKYVCYLGDDDRYYPNHVSTLLNVLEKQDECQVAYSDLYRAYCNVMPDGSRQVLGKVVKVSRDFDR</sequence>
<dbReference type="InterPro" id="IPR029044">
    <property type="entry name" value="Nucleotide-diphossugar_trans"/>
</dbReference>
<proteinExistence type="predicted"/>
<comment type="caution">
    <text evidence="2">The sequence shown here is derived from an EMBL/GenBank/DDBJ whole genome shotgun (WGS) entry which is preliminary data.</text>
</comment>
<gene>
    <name evidence="2" type="ORF">S01H4_51439</name>
</gene>
<name>X1BWT3_9ZZZZ</name>
<protein>
    <recommendedName>
        <fullName evidence="1">Glycosyltransferase 2-like domain-containing protein</fullName>
    </recommendedName>
</protein>
<dbReference type="AlphaFoldDB" id="X1BWT3"/>
<dbReference type="EMBL" id="BART01029289">
    <property type="protein sequence ID" value="GAG99455.1"/>
    <property type="molecule type" value="Genomic_DNA"/>
</dbReference>
<evidence type="ECO:0000259" key="1">
    <source>
        <dbReference type="Pfam" id="PF00535"/>
    </source>
</evidence>
<reference evidence="2" key="1">
    <citation type="journal article" date="2014" name="Front. Microbiol.">
        <title>High frequency of phylogenetically diverse reductive dehalogenase-homologous genes in deep subseafloor sedimentary metagenomes.</title>
        <authorList>
            <person name="Kawai M."/>
            <person name="Futagami T."/>
            <person name="Toyoda A."/>
            <person name="Takaki Y."/>
            <person name="Nishi S."/>
            <person name="Hori S."/>
            <person name="Arai W."/>
            <person name="Tsubouchi T."/>
            <person name="Morono Y."/>
            <person name="Uchiyama I."/>
            <person name="Ito T."/>
            <person name="Fujiyama A."/>
            <person name="Inagaki F."/>
            <person name="Takami H."/>
        </authorList>
    </citation>
    <scope>NUCLEOTIDE SEQUENCE</scope>
    <source>
        <strain evidence="2">Expedition CK06-06</strain>
    </source>
</reference>
<dbReference type="PANTHER" id="PTHR22916:SF3">
    <property type="entry name" value="UDP-GLCNAC:BETAGAL BETA-1,3-N-ACETYLGLUCOSAMINYLTRANSFERASE-LIKE PROTEIN 1"/>
    <property type="match status" value="1"/>
</dbReference>